<keyword evidence="1" id="KW-0479">Metal-binding</keyword>
<evidence type="ECO:0000256" key="2">
    <source>
        <dbReference type="SAM" id="MobiDB-lite"/>
    </source>
</evidence>
<dbReference type="AlphaFoldDB" id="A0A5B0ME40"/>
<dbReference type="EMBL" id="VSWC01000157">
    <property type="protein sequence ID" value="KAA1074436.1"/>
    <property type="molecule type" value="Genomic_DNA"/>
</dbReference>
<dbReference type="PROSITE" id="PS50157">
    <property type="entry name" value="ZINC_FINGER_C2H2_2"/>
    <property type="match status" value="1"/>
</dbReference>
<dbReference type="PROSITE" id="PS00028">
    <property type="entry name" value="ZINC_FINGER_C2H2_1"/>
    <property type="match status" value="1"/>
</dbReference>
<name>A0A5B0ME40_PUCGR</name>
<accession>A0A5B0ME40</accession>
<keyword evidence="5" id="KW-1185">Reference proteome</keyword>
<evidence type="ECO:0000313" key="4">
    <source>
        <dbReference type="EMBL" id="KAA1074436.1"/>
    </source>
</evidence>
<dbReference type="SMART" id="SM00355">
    <property type="entry name" value="ZnF_C2H2"/>
    <property type="match status" value="1"/>
</dbReference>
<keyword evidence="1" id="KW-0863">Zinc-finger</keyword>
<dbReference type="GO" id="GO:0008270">
    <property type="term" value="F:zinc ion binding"/>
    <property type="evidence" value="ECO:0007669"/>
    <property type="project" value="UniProtKB-KW"/>
</dbReference>
<feature type="region of interest" description="Disordered" evidence="2">
    <location>
        <begin position="213"/>
        <end position="240"/>
    </location>
</feature>
<dbReference type="SUPFAM" id="SSF57667">
    <property type="entry name" value="beta-beta-alpha zinc fingers"/>
    <property type="match status" value="1"/>
</dbReference>
<dbReference type="Gene3D" id="3.30.160.60">
    <property type="entry name" value="Classic Zinc Finger"/>
    <property type="match status" value="1"/>
</dbReference>
<feature type="compositionally biased region" description="Pro residues" evidence="2">
    <location>
        <begin position="231"/>
        <end position="240"/>
    </location>
</feature>
<dbReference type="Proteomes" id="UP000324748">
    <property type="component" value="Unassembled WGS sequence"/>
</dbReference>
<proteinExistence type="predicted"/>
<feature type="domain" description="C2H2-type" evidence="3">
    <location>
        <begin position="127"/>
        <end position="155"/>
    </location>
</feature>
<evidence type="ECO:0000256" key="1">
    <source>
        <dbReference type="PROSITE-ProRule" id="PRU00042"/>
    </source>
</evidence>
<dbReference type="InterPro" id="IPR036236">
    <property type="entry name" value="Znf_C2H2_sf"/>
</dbReference>
<dbReference type="InterPro" id="IPR013087">
    <property type="entry name" value="Znf_C2H2_type"/>
</dbReference>
<evidence type="ECO:0000259" key="3">
    <source>
        <dbReference type="PROSITE" id="PS50157"/>
    </source>
</evidence>
<comment type="caution">
    <text evidence="4">The sequence shown here is derived from an EMBL/GenBank/DDBJ whole genome shotgun (WGS) entry which is preliminary data.</text>
</comment>
<evidence type="ECO:0000313" key="5">
    <source>
        <dbReference type="Proteomes" id="UP000324748"/>
    </source>
</evidence>
<organism evidence="4 5">
    <name type="scientific">Puccinia graminis f. sp. tritici</name>
    <dbReference type="NCBI Taxonomy" id="56615"/>
    <lineage>
        <taxon>Eukaryota</taxon>
        <taxon>Fungi</taxon>
        <taxon>Dikarya</taxon>
        <taxon>Basidiomycota</taxon>
        <taxon>Pucciniomycotina</taxon>
        <taxon>Pucciniomycetes</taxon>
        <taxon>Pucciniales</taxon>
        <taxon>Pucciniaceae</taxon>
        <taxon>Puccinia</taxon>
    </lineage>
</organism>
<keyword evidence="1" id="KW-0862">Zinc</keyword>
<dbReference type="OrthoDB" id="8922241at2759"/>
<feature type="compositionally biased region" description="Basic residues" evidence="2">
    <location>
        <begin position="80"/>
        <end position="96"/>
    </location>
</feature>
<gene>
    <name evidence="4" type="ORF">PGT21_005386</name>
</gene>
<protein>
    <recommendedName>
        <fullName evidence="3">C2H2-type domain-containing protein</fullName>
    </recommendedName>
</protein>
<reference evidence="4 5" key="1">
    <citation type="submission" date="2019-05" db="EMBL/GenBank/DDBJ databases">
        <title>Emergence of the Ug99 lineage of the wheat stem rust pathogen through somatic hybridization.</title>
        <authorList>
            <person name="Li F."/>
            <person name="Upadhyaya N.M."/>
            <person name="Sperschneider J."/>
            <person name="Matny O."/>
            <person name="Nguyen-Phuc H."/>
            <person name="Mago R."/>
            <person name="Raley C."/>
            <person name="Miller M.E."/>
            <person name="Silverstein K.A.T."/>
            <person name="Henningsen E."/>
            <person name="Hirsch C.D."/>
            <person name="Visser B."/>
            <person name="Pretorius Z.A."/>
            <person name="Steffenson B.J."/>
            <person name="Schwessinger B."/>
            <person name="Dodds P.N."/>
            <person name="Figueroa M."/>
        </authorList>
    </citation>
    <scope>NUCLEOTIDE SEQUENCE [LARGE SCALE GENOMIC DNA]</scope>
    <source>
        <strain evidence="4">21-0</strain>
    </source>
</reference>
<sequence length="240" mass="27140">MIGANGNFNFSVPAVIPNLWHPNQATTQNFLGYDSPEVPVAGPSSQPYFAPPPRANSNTNFSVPTAIPDGRKPDQQISHRSSRSVKNKRNKGSKKVAAKVYRPEKGNYLSNRRGNVNRLDEVGKEPYVCDVCGNSYKRTGDLQKHKREKHDAAPAKLRAKKQKVSDKTYPYKYAQEECKKSYKNLKDWNYFKHLEKVHGEVVIVTEPVRRQMVSTFPESEDEDDCEEHNPVPGPSREPSS</sequence>
<feature type="region of interest" description="Disordered" evidence="2">
    <location>
        <begin position="31"/>
        <end position="96"/>
    </location>
</feature>